<organism evidence="2 3">
    <name type="scientific">Mycolicibacter kumamotonensis</name>
    <dbReference type="NCBI Taxonomy" id="354243"/>
    <lineage>
        <taxon>Bacteria</taxon>
        <taxon>Bacillati</taxon>
        <taxon>Actinomycetota</taxon>
        <taxon>Actinomycetes</taxon>
        <taxon>Mycobacteriales</taxon>
        <taxon>Mycobacteriaceae</taxon>
        <taxon>Mycolicibacter</taxon>
    </lineage>
</organism>
<dbReference type="InterPro" id="IPR035286">
    <property type="entry name" value="DUF5361"/>
</dbReference>
<evidence type="ECO:0000313" key="3">
    <source>
        <dbReference type="Proteomes" id="UP000192713"/>
    </source>
</evidence>
<evidence type="ECO:0000313" key="2">
    <source>
        <dbReference type="EMBL" id="ORA77180.1"/>
    </source>
</evidence>
<proteinExistence type="predicted"/>
<dbReference type="EMBL" id="MVHU01000035">
    <property type="protein sequence ID" value="ORA77180.1"/>
    <property type="molecule type" value="Genomic_DNA"/>
</dbReference>
<protein>
    <submittedName>
        <fullName evidence="2">Uncharacterized protein</fullName>
    </submittedName>
</protein>
<comment type="caution">
    <text evidence="2">The sequence shown here is derived from an EMBL/GenBank/DDBJ whole genome shotgun (WGS) entry which is preliminary data.</text>
</comment>
<sequence>MRLDDGKLSFKDLHAFIYASPPGSAFFNSVEKGWSTTDHLVAVLVDLTAILAWQNTPDAQQKFPRHRPKPIPRPDYSDERPTEAPLMGGMSASVMSAEEFQRRIEERRASRGN</sequence>
<accession>A0A1X0DZG9</accession>
<evidence type="ECO:0000256" key="1">
    <source>
        <dbReference type="SAM" id="MobiDB-lite"/>
    </source>
</evidence>
<reference evidence="2 3" key="1">
    <citation type="submission" date="2017-02" db="EMBL/GenBank/DDBJ databases">
        <title>The new phylogeny of genus Mycobacterium.</title>
        <authorList>
            <person name="Tortoli E."/>
            <person name="Trovato A."/>
            <person name="Cirillo D.M."/>
        </authorList>
    </citation>
    <scope>NUCLEOTIDE SEQUENCE [LARGE SCALE GENOMIC DNA]</scope>
    <source>
        <strain evidence="2 3">DSM 45093</strain>
    </source>
</reference>
<gene>
    <name evidence="2" type="ORF">BST28_18860</name>
</gene>
<name>A0A1X0DZG9_9MYCO</name>
<dbReference type="RefSeq" id="WP_083082326.1">
    <property type="nucleotide sequence ID" value="NZ_MVHU01000035.1"/>
</dbReference>
<feature type="region of interest" description="Disordered" evidence="1">
    <location>
        <begin position="59"/>
        <end position="92"/>
    </location>
</feature>
<dbReference type="Pfam" id="PF17318">
    <property type="entry name" value="DUF5361"/>
    <property type="match status" value="1"/>
</dbReference>
<dbReference type="AlphaFoldDB" id="A0A1X0DZG9"/>
<dbReference type="Proteomes" id="UP000192713">
    <property type="component" value="Unassembled WGS sequence"/>
</dbReference>